<reference evidence="2 3" key="1">
    <citation type="journal article" date="2010" name="DNA Res.">
        <title>Genome sequence of Kitasatospora setae NBRC 14216T: an evolutionary snapshot of the family Streptomycetaceae.</title>
        <authorList>
            <person name="Ichikawa N."/>
            <person name="Oguchi A."/>
            <person name="Ikeda H."/>
            <person name="Ishikawa J."/>
            <person name="Kitani S."/>
            <person name="Watanabe Y."/>
            <person name="Nakamura S."/>
            <person name="Katano Y."/>
            <person name="Kishi E."/>
            <person name="Sasagawa M."/>
            <person name="Ankai A."/>
            <person name="Fukui S."/>
            <person name="Hashimoto Y."/>
            <person name="Kamata S."/>
            <person name="Otoguro M."/>
            <person name="Tanikawa S."/>
            <person name="Nihira T."/>
            <person name="Horinouchi S."/>
            <person name="Ohnishi Y."/>
            <person name="Hayakawa M."/>
            <person name="Kuzuyama T."/>
            <person name="Arisawa A."/>
            <person name="Nomoto F."/>
            <person name="Miura H."/>
            <person name="Takahashi Y."/>
            <person name="Fujita N."/>
        </authorList>
    </citation>
    <scope>NUCLEOTIDE SEQUENCE [LARGE SCALE GENOMIC DNA]</scope>
    <source>
        <strain evidence="3">ATCC 33774 / DSM 43861 / JCM 3304 / KCC A-0304 / NBRC 14216 / KM-6054</strain>
    </source>
</reference>
<dbReference type="EMBL" id="AP010968">
    <property type="protein sequence ID" value="BAJ29071.1"/>
    <property type="molecule type" value="Genomic_DNA"/>
</dbReference>
<dbReference type="InterPro" id="IPR005804">
    <property type="entry name" value="FA_desaturase_dom"/>
</dbReference>
<evidence type="ECO:0000313" key="3">
    <source>
        <dbReference type="Proteomes" id="UP000007076"/>
    </source>
</evidence>
<dbReference type="AlphaFoldDB" id="E4NCZ0"/>
<evidence type="ECO:0000313" key="2">
    <source>
        <dbReference type="EMBL" id="BAJ29071.1"/>
    </source>
</evidence>
<feature type="domain" description="Fatty acid desaturase" evidence="1">
    <location>
        <begin position="78"/>
        <end position="314"/>
    </location>
</feature>
<proteinExistence type="predicted"/>
<dbReference type="HOGENOM" id="CLU_766783_0_0_11"/>
<dbReference type="PATRIC" id="fig|452652.3.peg.3270"/>
<dbReference type="Proteomes" id="UP000007076">
    <property type="component" value="Chromosome"/>
</dbReference>
<evidence type="ECO:0000259" key="1">
    <source>
        <dbReference type="Pfam" id="PF00487"/>
    </source>
</evidence>
<accession>E4NCZ0</accession>
<dbReference type="RefSeq" id="WP_014136378.1">
    <property type="nucleotide sequence ID" value="NC_016109.1"/>
</dbReference>
<dbReference type="Pfam" id="PF00487">
    <property type="entry name" value="FA_desaturase"/>
    <property type="match status" value="1"/>
</dbReference>
<dbReference type="STRING" id="452652.KSE_32620"/>
<dbReference type="KEGG" id="ksk:KSE_32620"/>
<gene>
    <name evidence="2" type="ordered locus">KSE_32620</name>
</gene>
<dbReference type="eggNOG" id="COG3239">
    <property type="taxonomic scope" value="Bacteria"/>
</dbReference>
<organism evidence="2 3">
    <name type="scientific">Kitasatospora setae (strain ATCC 33774 / DSM 43861 / JCM 3304 / KCC A-0304 / NBRC 14216 / KM-6054)</name>
    <name type="common">Streptomyces setae</name>
    <dbReference type="NCBI Taxonomy" id="452652"/>
    <lineage>
        <taxon>Bacteria</taxon>
        <taxon>Bacillati</taxon>
        <taxon>Actinomycetota</taxon>
        <taxon>Actinomycetes</taxon>
        <taxon>Kitasatosporales</taxon>
        <taxon>Streptomycetaceae</taxon>
        <taxon>Kitasatospora</taxon>
    </lineage>
</organism>
<sequence>MDVQGCLLLIAGAIVLRQADRWWFTPARGARGRAGTRRGLMEIQRERANDATPVLLLAGHGAEIAGWWMLAGAAGPTGWVVAAVAVAVKARHLQEVSHFAVHGVLTRTPRLGTLLAEACVHLPMGLGPVEDRRRRHVREHHPNATVAGRDPNLADLERAGLRPGVGRARYAAGIVFPLTPAGAAATCRSIAANLAPGAYGWGRAAAFVAVPTAACLLGGWPGAVFGYVLPRLLLYPQLAWLSLIVEHRWFDAAPSTGGPVAVEAGRCLRLYPTGPAAALFARATWLPYGDLFHFAHSAHPAVRWNYLPALERVLGMPEATPSGLLAGRGAVVARHWRALASADSSGAPGTLPGARGVPSGV</sequence>
<name>E4NCZ0_KITSK</name>
<keyword evidence="3" id="KW-1185">Reference proteome</keyword>
<dbReference type="GO" id="GO:0006629">
    <property type="term" value="P:lipid metabolic process"/>
    <property type="evidence" value="ECO:0007669"/>
    <property type="project" value="InterPro"/>
</dbReference>
<protein>
    <recommendedName>
        <fullName evidence="1">Fatty acid desaturase domain-containing protein</fullName>
    </recommendedName>
</protein>